<comment type="caution">
    <text evidence="1">The sequence shown here is derived from an EMBL/GenBank/DDBJ whole genome shotgun (WGS) entry which is preliminary data.</text>
</comment>
<dbReference type="Proteomes" id="UP001567538">
    <property type="component" value="Unassembled WGS sequence"/>
</dbReference>
<reference evidence="1 2" key="1">
    <citation type="submission" date="2024-06" db="EMBL/GenBank/DDBJ databases">
        <title>A chromosome level genome sequence of Diviner's sage (Salvia divinorum).</title>
        <authorList>
            <person name="Ford S.A."/>
            <person name="Ro D.-K."/>
            <person name="Ness R.W."/>
            <person name="Phillips M.A."/>
        </authorList>
    </citation>
    <scope>NUCLEOTIDE SEQUENCE [LARGE SCALE GENOMIC DNA]</scope>
    <source>
        <strain evidence="1">SAF-2024a</strain>
        <tissue evidence="1">Leaf</tissue>
    </source>
</reference>
<protein>
    <recommendedName>
        <fullName evidence="3">Secreted protein</fullName>
    </recommendedName>
</protein>
<sequence>MWRRSGVVGVCLQLASSIVRQFSPISPLRSPIPSPCSTRRWADGGAAAVASRTLTSPGPVSAALFRRALVQHLLRVELVVRFRGAATVRNVISISRDVLFGQSRYLRRPNSTDIVLGIHKLASWC</sequence>
<name>A0ABD1FQU7_SALDI</name>
<gene>
    <name evidence="1" type="ORF">AAHA92_33695</name>
</gene>
<evidence type="ECO:0008006" key="3">
    <source>
        <dbReference type="Google" id="ProtNLM"/>
    </source>
</evidence>
<organism evidence="1 2">
    <name type="scientific">Salvia divinorum</name>
    <name type="common">Maria pastora</name>
    <name type="synonym">Diviner's sage</name>
    <dbReference type="NCBI Taxonomy" id="28513"/>
    <lineage>
        <taxon>Eukaryota</taxon>
        <taxon>Viridiplantae</taxon>
        <taxon>Streptophyta</taxon>
        <taxon>Embryophyta</taxon>
        <taxon>Tracheophyta</taxon>
        <taxon>Spermatophyta</taxon>
        <taxon>Magnoliopsida</taxon>
        <taxon>eudicotyledons</taxon>
        <taxon>Gunneridae</taxon>
        <taxon>Pentapetalae</taxon>
        <taxon>asterids</taxon>
        <taxon>lamiids</taxon>
        <taxon>Lamiales</taxon>
        <taxon>Lamiaceae</taxon>
        <taxon>Nepetoideae</taxon>
        <taxon>Mentheae</taxon>
        <taxon>Salviinae</taxon>
        <taxon>Salvia</taxon>
        <taxon>Salvia subgen. Calosphace</taxon>
    </lineage>
</organism>
<evidence type="ECO:0000313" key="2">
    <source>
        <dbReference type="Proteomes" id="UP001567538"/>
    </source>
</evidence>
<evidence type="ECO:0000313" key="1">
    <source>
        <dbReference type="EMBL" id="KAL1533870.1"/>
    </source>
</evidence>
<dbReference type="EMBL" id="JBEAFC010000014">
    <property type="protein sequence ID" value="KAL1533870.1"/>
    <property type="molecule type" value="Genomic_DNA"/>
</dbReference>
<dbReference type="AlphaFoldDB" id="A0ABD1FQU7"/>
<proteinExistence type="predicted"/>
<accession>A0ABD1FQU7</accession>
<keyword evidence="2" id="KW-1185">Reference proteome</keyword>